<accession>A0A8H7EVH2</accession>
<keyword evidence="4" id="KW-1185">Reference proteome</keyword>
<dbReference type="Pfam" id="PF00004">
    <property type="entry name" value="AAA"/>
    <property type="match status" value="1"/>
</dbReference>
<evidence type="ECO:0000313" key="4">
    <source>
        <dbReference type="Proteomes" id="UP000605846"/>
    </source>
</evidence>
<organism evidence="3 4">
    <name type="scientific">Apophysomyces ossiformis</name>
    <dbReference type="NCBI Taxonomy" id="679940"/>
    <lineage>
        <taxon>Eukaryota</taxon>
        <taxon>Fungi</taxon>
        <taxon>Fungi incertae sedis</taxon>
        <taxon>Mucoromycota</taxon>
        <taxon>Mucoromycotina</taxon>
        <taxon>Mucoromycetes</taxon>
        <taxon>Mucorales</taxon>
        <taxon>Mucorineae</taxon>
        <taxon>Mucoraceae</taxon>
        <taxon>Apophysomyces</taxon>
    </lineage>
</organism>
<dbReference type="GO" id="GO:0005524">
    <property type="term" value="F:ATP binding"/>
    <property type="evidence" value="ECO:0007669"/>
    <property type="project" value="InterPro"/>
</dbReference>
<dbReference type="InterPro" id="IPR003959">
    <property type="entry name" value="ATPase_AAA_core"/>
</dbReference>
<comment type="caution">
    <text evidence="3">The sequence shown here is derived from an EMBL/GenBank/DDBJ whole genome shotgun (WGS) entry which is preliminary data.</text>
</comment>
<reference evidence="3" key="1">
    <citation type="submission" date="2020-01" db="EMBL/GenBank/DDBJ databases">
        <title>Genome Sequencing of Three Apophysomyces-Like Fungal Strains Confirms a Novel Fungal Genus in the Mucoromycota with divergent Burkholderia-like Endosymbiotic Bacteria.</title>
        <authorList>
            <person name="Stajich J.E."/>
            <person name="Macias A.M."/>
            <person name="Carter-House D."/>
            <person name="Lovett B."/>
            <person name="Kasson L.R."/>
            <person name="Berry K."/>
            <person name="Grigoriev I."/>
            <person name="Chang Y."/>
            <person name="Spatafora J."/>
            <person name="Kasson M.T."/>
        </authorList>
    </citation>
    <scope>NUCLEOTIDE SEQUENCE</scope>
    <source>
        <strain evidence="3">NRRL A-21654</strain>
    </source>
</reference>
<feature type="domain" description="AAA+ ATPase" evidence="2">
    <location>
        <begin position="316"/>
        <end position="453"/>
    </location>
</feature>
<dbReference type="AlphaFoldDB" id="A0A8H7EVH2"/>
<dbReference type="InterPro" id="IPR003593">
    <property type="entry name" value="AAA+_ATPase"/>
</dbReference>
<name>A0A8H7EVH2_9FUNG</name>
<protein>
    <recommendedName>
        <fullName evidence="2">AAA+ ATPase domain-containing protein</fullName>
    </recommendedName>
</protein>
<evidence type="ECO:0000259" key="2">
    <source>
        <dbReference type="SMART" id="SM00382"/>
    </source>
</evidence>
<dbReference type="SMART" id="SM00382">
    <property type="entry name" value="AAA"/>
    <property type="match status" value="1"/>
</dbReference>
<dbReference type="OrthoDB" id="10251412at2759"/>
<dbReference type="Proteomes" id="UP000605846">
    <property type="component" value="Unassembled WGS sequence"/>
</dbReference>
<dbReference type="InterPro" id="IPR050747">
    <property type="entry name" value="Mitochondrial_chaperone_BCS1"/>
</dbReference>
<dbReference type="EMBL" id="JABAYA010000003">
    <property type="protein sequence ID" value="KAF7732305.1"/>
    <property type="molecule type" value="Genomic_DNA"/>
</dbReference>
<dbReference type="InterPro" id="IPR027417">
    <property type="entry name" value="P-loop_NTPase"/>
</dbReference>
<proteinExistence type="inferred from homology"/>
<dbReference type="SUPFAM" id="SSF52540">
    <property type="entry name" value="P-loop containing nucleoside triphosphate hydrolases"/>
    <property type="match status" value="1"/>
</dbReference>
<dbReference type="Gene3D" id="3.40.50.300">
    <property type="entry name" value="P-loop containing nucleotide triphosphate hydrolases"/>
    <property type="match status" value="1"/>
</dbReference>
<dbReference type="GO" id="GO:0016887">
    <property type="term" value="F:ATP hydrolysis activity"/>
    <property type="evidence" value="ECO:0007669"/>
    <property type="project" value="InterPro"/>
</dbReference>
<gene>
    <name evidence="3" type="ORF">EC973_005201</name>
</gene>
<sequence length="521" mass="59256">MNANSELSRLYDIFSYSRLETVLFAYLPTKLERHVEKTGIYTVDTFVISAIATLIIVAIKISVQKIYHWVCSLKQPEIRQDTITILVEPTVQDDYRTSKSWFSTNDQQSHPISMIRAHIADDLLTLAPNLFHEALSGLISDSSQTKSSGNYLLRPNLEAQHEALEPPFFNIVPQPNQAHTVLHDGHLLEISFESNDPLPSTMQQGSDKLANLPGRPEPSIRVSTMRQGKPLTVSTLTSFLTDVAREHIRRQDALRRQTRSRYDYSVSGKWVRICSLYNTQGLQSVALSPENETLIKTDLSSFLENRGFYRRVGLPYRRGYFLHGSPGTGKTSLVFAIAAELRRHLYFINLSYIDSDAELLQAFASVPAHSILVFEDVDTATKTLHKRRSAGTDDETKGEEHRFNLGTFLSILDGHTLEEGIIFIMTTNHKELLDPAVIRPGRMDVHLELALATHYQMRHMYRMVVEEGQQSTLDDIYPDFCDDVPEFLIPPSEIMQTMIVYRDQLTAIPDQLKMLVTKYVI</sequence>
<dbReference type="PANTHER" id="PTHR23070">
    <property type="entry name" value="BCS1 AAA-TYPE ATPASE"/>
    <property type="match status" value="1"/>
</dbReference>
<evidence type="ECO:0000256" key="1">
    <source>
        <dbReference type="ARBA" id="ARBA00007448"/>
    </source>
</evidence>
<evidence type="ECO:0000313" key="3">
    <source>
        <dbReference type="EMBL" id="KAF7732305.1"/>
    </source>
</evidence>
<comment type="similarity">
    <text evidence="1">Belongs to the AAA ATPase family. BCS1 subfamily.</text>
</comment>